<reference evidence="4" key="1">
    <citation type="journal article" date="2006" name="Proc. Natl. Acad. Sci. U.S.A.">
        <title>The complete genome of Rhodococcus sp. RHA1 provides insights into a catabolic powerhouse.</title>
        <authorList>
            <person name="McLeod M.P."/>
            <person name="Warren R.L."/>
            <person name="Hsiao W.W.L."/>
            <person name="Araki N."/>
            <person name="Myhre M."/>
            <person name="Fernandes C."/>
            <person name="Miyazawa D."/>
            <person name="Wong W."/>
            <person name="Lillquist A.L."/>
            <person name="Wang D."/>
            <person name="Dosanjh M."/>
            <person name="Hara H."/>
            <person name="Petrescu A."/>
            <person name="Morin R.D."/>
            <person name="Yang G."/>
            <person name="Stott J.M."/>
            <person name="Schein J.E."/>
            <person name="Shin H."/>
            <person name="Smailus D."/>
            <person name="Siddiqui A.S."/>
            <person name="Marra M.A."/>
            <person name="Jones S.J.M."/>
            <person name="Holt R."/>
            <person name="Brinkman F.S.L."/>
            <person name="Miyauchi K."/>
            <person name="Fukuda M."/>
            <person name="Davies J.E."/>
            <person name="Mohn W.W."/>
            <person name="Eltis L.D."/>
        </authorList>
    </citation>
    <scope>NUCLEOTIDE SEQUENCE [LARGE SCALE GENOMIC DNA]</scope>
    <source>
        <strain evidence="4">RHA1</strain>
    </source>
</reference>
<evidence type="ECO:0000313" key="3">
    <source>
        <dbReference type="EMBL" id="ABH00065.1"/>
    </source>
</evidence>
<dbReference type="RefSeq" id="WP_011599741.1">
    <property type="nucleotide sequence ID" value="NC_008269.1"/>
</dbReference>
<evidence type="ECO:0000313" key="4">
    <source>
        <dbReference type="Proteomes" id="UP000008710"/>
    </source>
</evidence>
<name>Q0RXC1_RHOJR</name>
<proteinExistence type="predicted"/>
<dbReference type="PATRIC" id="fig|101510.16.peg.8303"/>
<dbReference type="InterPro" id="IPR011234">
    <property type="entry name" value="Fumarylacetoacetase-like_C"/>
</dbReference>
<geneLocation type="plasmid" evidence="3 4">
    <name>pRHL1</name>
</geneLocation>
<dbReference type="PANTHER" id="PTHR30143:SF0">
    <property type="entry name" value="2-KETO-4-PENTENOATE HYDRATASE"/>
    <property type="match status" value="1"/>
</dbReference>
<keyword evidence="1" id="KW-0456">Lyase</keyword>
<keyword evidence="3" id="KW-0614">Plasmid</keyword>
<feature type="domain" description="Fumarylacetoacetase-like C-terminal" evidence="2">
    <location>
        <begin position="80"/>
        <end position="266"/>
    </location>
</feature>
<dbReference type="HOGENOM" id="CLU_060136_4_0_11"/>
<protein>
    <submittedName>
        <fullName evidence="3">2-hydroxypenta-2,4-dienoate hydratase</fullName>
    </submittedName>
</protein>
<dbReference type="GO" id="GO:0005737">
    <property type="term" value="C:cytoplasm"/>
    <property type="evidence" value="ECO:0007669"/>
    <property type="project" value="TreeGrafter"/>
</dbReference>
<dbReference type="GO" id="GO:0008684">
    <property type="term" value="F:2-oxopent-4-enoate hydratase activity"/>
    <property type="evidence" value="ECO:0007669"/>
    <property type="project" value="TreeGrafter"/>
</dbReference>
<dbReference type="Pfam" id="PF01557">
    <property type="entry name" value="FAA_hydrolase"/>
    <property type="match status" value="1"/>
</dbReference>
<gene>
    <name evidence="3" type="primary">bphE1</name>
    <name evidence="3" type="ordered locus">RHA1_ro09021</name>
</gene>
<dbReference type="PANTHER" id="PTHR30143">
    <property type="entry name" value="ACID HYDRATASE"/>
    <property type="match status" value="1"/>
</dbReference>
<dbReference type="InterPro" id="IPR050772">
    <property type="entry name" value="Hydratase-Decarb/MhpD_sf"/>
</dbReference>
<accession>Q0RXC1</accession>
<dbReference type="KEGG" id="rha:RHA1_ro09021"/>
<dbReference type="AlphaFoldDB" id="Q0RXC1"/>
<dbReference type="Proteomes" id="UP000008710">
    <property type="component" value="Plasmid pRHL1"/>
</dbReference>
<dbReference type="EMBL" id="CP000432">
    <property type="protein sequence ID" value="ABH00065.1"/>
    <property type="molecule type" value="Genomic_DNA"/>
</dbReference>
<organism evidence="3 4">
    <name type="scientific">Rhodococcus jostii (strain RHA1)</name>
    <dbReference type="NCBI Taxonomy" id="101510"/>
    <lineage>
        <taxon>Bacteria</taxon>
        <taxon>Bacillati</taxon>
        <taxon>Actinomycetota</taxon>
        <taxon>Actinomycetes</taxon>
        <taxon>Mycobacteriales</taxon>
        <taxon>Nocardiaceae</taxon>
        <taxon>Rhodococcus</taxon>
    </lineage>
</organism>
<dbReference type="Gene3D" id="3.90.850.10">
    <property type="entry name" value="Fumarylacetoacetase-like, C-terminal domain"/>
    <property type="match status" value="1"/>
</dbReference>
<evidence type="ECO:0000259" key="2">
    <source>
        <dbReference type="Pfam" id="PF01557"/>
    </source>
</evidence>
<dbReference type="InterPro" id="IPR036663">
    <property type="entry name" value="Fumarylacetoacetase_C_sf"/>
</dbReference>
<sequence length="268" mass="28448">MIDDQARQEAAEMLASAENTRQPIDPLVARYPGIDVVDAYEIQLLGIRRRVGRGARIVGHKVGLSSKVMQDMMNVDEPDYGHLLDDMMLTESVPIAVRAYCAPRVEVEVGFILGADLPGSGCVEDDVIRATTAIVPSIELIDSRIANWQIKIEDTIADNASSAGVVLGRNRLDPSSVDLTDVGVEVHVADATDPTPRFLAKGRSDAVLGNPATSVAWLANKVSAFGVSLRAGDLVLPGSLTRALEVHPGDTFTASFGGGLGMVTATFI</sequence>
<dbReference type="OrthoDB" id="9792137at2"/>
<evidence type="ECO:0000256" key="1">
    <source>
        <dbReference type="ARBA" id="ARBA00023239"/>
    </source>
</evidence>
<dbReference type="SUPFAM" id="SSF56529">
    <property type="entry name" value="FAH"/>
    <property type="match status" value="1"/>
</dbReference>